<evidence type="ECO:0000256" key="4">
    <source>
        <dbReference type="ARBA" id="ARBA00022801"/>
    </source>
</evidence>
<dbReference type="ExpressionAtlas" id="A0A178UME3">
    <property type="expression patterns" value="baseline and differential"/>
</dbReference>
<evidence type="ECO:0000259" key="10">
    <source>
        <dbReference type="Pfam" id="PF01095"/>
    </source>
</evidence>
<dbReference type="GO" id="GO:0030599">
    <property type="term" value="F:pectinesterase activity"/>
    <property type="evidence" value="ECO:0007669"/>
    <property type="project" value="UniProtKB-EC"/>
</dbReference>
<keyword evidence="6" id="KW-0325">Glycoprotein</keyword>
<keyword evidence="5" id="KW-0063">Aspartyl esterase</keyword>
<dbReference type="InterPro" id="IPR012334">
    <property type="entry name" value="Pectin_lyas_fold"/>
</dbReference>
<name>A0A178UME3_ARATH</name>
<feature type="chain" id="PRO_5011117359" description="pectinesterase" evidence="9">
    <location>
        <begin position="25"/>
        <end position="330"/>
    </location>
</feature>
<dbReference type="GO" id="GO:0045490">
    <property type="term" value="P:pectin catabolic process"/>
    <property type="evidence" value="ECO:0007669"/>
    <property type="project" value="UniProtKB-UniPathway"/>
</dbReference>
<reference evidence="12" key="1">
    <citation type="journal article" date="2016" name="Proc. Natl. Acad. Sci. U.S.A.">
        <title>Chromosome-level assembly of Arabidopsis thaliana Ler reveals the extent of translocation and inversion polymorphisms.</title>
        <authorList>
            <person name="Zapata L."/>
            <person name="Ding J."/>
            <person name="Willing E.M."/>
            <person name="Hartwig B."/>
            <person name="Bezdan D."/>
            <person name="Jiao W.B."/>
            <person name="Patel V."/>
            <person name="Velikkakam James G."/>
            <person name="Koornneef M."/>
            <person name="Ossowski S."/>
            <person name="Schneeberger K."/>
        </authorList>
    </citation>
    <scope>NUCLEOTIDE SEQUENCE [LARGE SCALE GENOMIC DNA]</scope>
    <source>
        <strain evidence="12">cv. Landsberg erecta</strain>
    </source>
</reference>
<organism evidence="11 12">
    <name type="scientific">Arabidopsis thaliana</name>
    <name type="common">Mouse-ear cress</name>
    <dbReference type="NCBI Taxonomy" id="3702"/>
    <lineage>
        <taxon>Eukaryota</taxon>
        <taxon>Viridiplantae</taxon>
        <taxon>Streptophyta</taxon>
        <taxon>Embryophyta</taxon>
        <taxon>Tracheophyta</taxon>
        <taxon>Spermatophyta</taxon>
        <taxon>Magnoliopsida</taxon>
        <taxon>eudicotyledons</taxon>
        <taxon>Gunneridae</taxon>
        <taxon>Pentapetalae</taxon>
        <taxon>rosids</taxon>
        <taxon>malvids</taxon>
        <taxon>Brassicales</taxon>
        <taxon>Brassicaceae</taxon>
        <taxon>Camelineae</taxon>
        <taxon>Arabidopsis</taxon>
    </lineage>
</organism>
<evidence type="ECO:0000256" key="3">
    <source>
        <dbReference type="ARBA" id="ARBA00013229"/>
    </source>
</evidence>
<dbReference type="Gene3D" id="2.160.20.10">
    <property type="entry name" value="Single-stranded right-handed beta-helix, Pectin lyase-like"/>
    <property type="match status" value="1"/>
</dbReference>
<comment type="similarity">
    <text evidence="2">Belongs to the pectinesterase family.</text>
</comment>
<comment type="pathway">
    <text evidence="1">Glycan metabolism; pectin degradation; 2-dehydro-3-deoxy-D-gluconate from pectin: step 1/5.</text>
</comment>
<keyword evidence="9" id="KW-0732">Signal</keyword>
<comment type="catalytic activity">
    <reaction evidence="7">
        <text>[(1-&gt;4)-alpha-D-galacturonosyl methyl ester](n) + n H2O = [(1-&gt;4)-alpha-D-galacturonosyl](n) + n methanol + n H(+)</text>
        <dbReference type="Rhea" id="RHEA:22380"/>
        <dbReference type="Rhea" id="RHEA-COMP:14570"/>
        <dbReference type="Rhea" id="RHEA-COMP:14573"/>
        <dbReference type="ChEBI" id="CHEBI:15377"/>
        <dbReference type="ChEBI" id="CHEBI:15378"/>
        <dbReference type="ChEBI" id="CHEBI:17790"/>
        <dbReference type="ChEBI" id="CHEBI:140522"/>
        <dbReference type="ChEBI" id="CHEBI:140523"/>
        <dbReference type="EC" id="3.1.1.11"/>
    </reaction>
</comment>
<sequence>MGTHRIILGLAALCCFCLPHLIEAKPFEVIVDQSGHGNFTTIQKAIDSVPINNTHWFFINVKAGLYREKITIPQKKPFIVIVGAGKRSTRVEWDDHASLAQSPTFATLADNTVVKKITFANSYNFPSNGKINKNPRVPAVAAFIGGDKSAFYSVGFAGIQDTLWDSDGRHYFHRCTIQGAVDFILGSGQSIYQSCVIQVLGGQLGPGVTGYITAQGRTNANDANGFVFINCLVHGFSKAYLGRAWRPYSRVIFYNSNLTDVVDPLGWWEWNYQGYEKQLTYAEHGCFGSGSNTSRRAKWVKKLSASAVQHLADLSFINRGGWVEDLPIRV</sequence>
<gene>
    <name evidence="11" type="ordered locus">AXX17_At5g18820</name>
</gene>
<evidence type="ECO:0000256" key="6">
    <source>
        <dbReference type="ARBA" id="ARBA00023180"/>
    </source>
</evidence>
<dbReference type="InterPro" id="IPR000070">
    <property type="entry name" value="Pectinesterase_cat"/>
</dbReference>
<evidence type="ECO:0000256" key="7">
    <source>
        <dbReference type="ARBA" id="ARBA00047928"/>
    </source>
</evidence>
<dbReference type="Proteomes" id="UP000078284">
    <property type="component" value="Chromosome 5"/>
</dbReference>
<proteinExistence type="inferred from homology"/>
<evidence type="ECO:0000256" key="2">
    <source>
        <dbReference type="ARBA" id="ARBA00008891"/>
    </source>
</evidence>
<dbReference type="SUPFAM" id="SSF51126">
    <property type="entry name" value="Pectin lyase-like"/>
    <property type="match status" value="1"/>
</dbReference>
<dbReference type="Pfam" id="PF01095">
    <property type="entry name" value="Pectinesterase"/>
    <property type="match status" value="1"/>
</dbReference>
<dbReference type="EMBL" id="LUHQ01000005">
    <property type="protein sequence ID" value="OAO95206.1"/>
    <property type="molecule type" value="Genomic_DNA"/>
</dbReference>
<dbReference type="GO" id="GO:0042545">
    <property type="term" value="P:cell wall modification"/>
    <property type="evidence" value="ECO:0007669"/>
    <property type="project" value="InterPro"/>
</dbReference>
<evidence type="ECO:0000313" key="11">
    <source>
        <dbReference type="EMBL" id="OAO95206.1"/>
    </source>
</evidence>
<protein>
    <recommendedName>
        <fullName evidence="3">pectinesterase</fullName>
        <ecNumber evidence="3">3.1.1.11</ecNumber>
    </recommendedName>
</protein>
<accession>A0A178UME3</accession>
<evidence type="ECO:0000256" key="8">
    <source>
        <dbReference type="ARBA" id="ARBA00057335"/>
    </source>
</evidence>
<dbReference type="FunFam" id="2.160.20.10:FF:000013">
    <property type="entry name" value="Pectinesterase"/>
    <property type="match status" value="1"/>
</dbReference>
<dbReference type="AlphaFoldDB" id="A0A178UME3"/>
<evidence type="ECO:0000313" key="12">
    <source>
        <dbReference type="Proteomes" id="UP000078284"/>
    </source>
</evidence>
<comment type="function">
    <text evidence="8">Acts in the modification of cell walls via demethylesterification of cell wall pectin.</text>
</comment>
<dbReference type="UniPathway" id="UPA00545">
    <property type="reaction ID" value="UER00823"/>
</dbReference>
<dbReference type="EC" id="3.1.1.11" evidence="3"/>
<evidence type="ECO:0000256" key="9">
    <source>
        <dbReference type="SAM" id="SignalP"/>
    </source>
</evidence>
<feature type="signal peptide" evidence="9">
    <location>
        <begin position="1"/>
        <end position="24"/>
    </location>
</feature>
<dbReference type="InterPro" id="IPR011050">
    <property type="entry name" value="Pectin_lyase_fold/virulence"/>
</dbReference>
<feature type="domain" description="Pectinesterase catalytic" evidence="10">
    <location>
        <begin position="29"/>
        <end position="307"/>
    </location>
</feature>
<comment type="caution">
    <text evidence="11">The sequence shown here is derived from an EMBL/GenBank/DDBJ whole genome shotgun (WGS) entry which is preliminary data.</text>
</comment>
<evidence type="ECO:0000256" key="1">
    <source>
        <dbReference type="ARBA" id="ARBA00005184"/>
    </source>
</evidence>
<dbReference type="PANTHER" id="PTHR31321">
    <property type="entry name" value="ACYL-COA THIOESTER HYDROLASE YBHC-RELATED"/>
    <property type="match status" value="1"/>
</dbReference>
<keyword evidence="4" id="KW-0378">Hydrolase</keyword>
<dbReference type="PANTHER" id="PTHR31321:SF76">
    <property type="entry name" value="PECTINESTERASE 10-RELATED"/>
    <property type="match status" value="1"/>
</dbReference>
<evidence type="ECO:0000256" key="5">
    <source>
        <dbReference type="ARBA" id="ARBA00023085"/>
    </source>
</evidence>